<sequence length="117" mass="12469">MDTTTTEAGNTPGLPATTLLAEQLTAIEALAVIGRTFAKLPAVNLSVGHLFPNTICIDVHDTLSVFEAWRDALCIPVDRVHLRGTGERYIKAETIIHGARVELTGYAQAANEWGGAA</sequence>
<gene>
    <name evidence="1" type="ORF">K7862_19100</name>
</gene>
<dbReference type="Proteomes" id="UP000778578">
    <property type="component" value="Unassembled WGS sequence"/>
</dbReference>
<evidence type="ECO:0000313" key="2">
    <source>
        <dbReference type="Proteomes" id="UP000778578"/>
    </source>
</evidence>
<reference evidence="1 2" key="1">
    <citation type="submission" date="2021-08" db="EMBL/GenBank/DDBJ databases">
        <title>WGS of actinomycetes from Thailand.</title>
        <authorList>
            <person name="Thawai C."/>
        </authorList>
    </citation>
    <scope>NUCLEOTIDE SEQUENCE [LARGE SCALE GENOMIC DNA]</scope>
    <source>
        <strain evidence="1 2">PLK6-54</strain>
    </source>
</reference>
<evidence type="ECO:0000313" key="1">
    <source>
        <dbReference type="EMBL" id="MBY8879730.1"/>
    </source>
</evidence>
<proteinExistence type="predicted"/>
<accession>A0ABS7Q9A7</accession>
<keyword evidence="2" id="KW-1185">Reference proteome</keyword>
<organism evidence="1 2">
    <name type="scientific">Actinacidiphila acidipaludis</name>
    <dbReference type="NCBI Taxonomy" id="2873382"/>
    <lineage>
        <taxon>Bacteria</taxon>
        <taxon>Bacillati</taxon>
        <taxon>Actinomycetota</taxon>
        <taxon>Actinomycetes</taxon>
        <taxon>Kitasatosporales</taxon>
        <taxon>Streptomycetaceae</taxon>
        <taxon>Actinacidiphila</taxon>
    </lineage>
</organism>
<protein>
    <submittedName>
        <fullName evidence="1">Uncharacterized protein</fullName>
    </submittedName>
</protein>
<name>A0ABS7Q9A7_9ACTN</name>
<dbReference type="EMBL" id="JAINZZ010000023">
    <property type="protein sequence ID" value="MBY8879730.1"/>
    <property type="molecule type" value="Genomic_DNA"/>
</dbReference>
<comment type="caution">
    <text evidence="1">The sequence shown here is derived from an EMBL/GenBank/DDBJ whole genome shotgun (WGS) entry which is preliminary data.</text>
</comment>
<dbReference type="RefSeq" id="WP_222964045.1">
    <property type="nucleotide sequence ID" value="NZ_JAINZZ010000023.1"/>
</dbReference>